<keyword evidence="2" id="KW-0812">Transmembrane</keyword>
<protein>
    <submittedName>
        <fullName evidence="4">Stage II sporulation protein Q</fullName>
    </submittedName>
</protein>
<keyword evidence="2" id="KW-0472">Membrane</keyword>
<comment type="caution">
    <text evidence="4">The sequence shown here is derived from an EMBL/GenBank/DDBJ whole genome shotgun (WGS) entry which is preliminary data.</text>
</comment>
<gene>
    <name evidence="4" type="primary">spoIIQ</name>
    <name evidence="4" type="ORF">CLOSAC_24260</name>
</gene>
<dbReference type="EMBL" id="LZYZ01000004">
    <property type="protein sequence ID" value="OOM11993.1"/>
    <property type="molecule type" value="Genomic_DNA"/>
</dbReference>
<evidence type="ECO:0000313" key="5">
    <source>
        <dbReference type="Proteomes" id="UP000191154"/>
    </source>
</evidence>
<name>A0A1S8N6G8_CLOSA</name>
<dbReference type="PANTHER" id="PTHR21666:SF270">
    <property type="entry name" value="MUREIN HYDROLASE ACTIVATOR ENVC"/>
    <property type="match status" value="1"/>
</dbReference>
<dbReference type="CDD" id="cd12797">
    <property type="entry name" value="M23_peptidase"/>
    <property type="match status" value="1"/>
</dbReference>
<feature type="transmembrane region" description="Helical" evidence="2">
    <location>
        <begin position="18"/>
        <end position="37"/>
    </location>
</feature>
<feature type="domain" description="M23ase beta-sheet core" evidence="3">
    <location>
        <begin position="140"/>
        <end position="241"/>
    </location>
</feature>
<dbReference type="GO" id="GO:0004222">
    <property type="term" value="F:metalloendopeptidase activity"/>
    <property type="evidence" value="ECO:0007669"/>
    <property type="project" value="TreeGrafter"/>
</dbReference>
<dbReference type="Pfam" id="PF01551">
    <property type="entry name" value="Peptidase_M23"/>
    <property type="match status" value="1"/>
</dbReference>
<evidence type="ECO:0000256" key="2">
    <source>
        <dbReference type="SAM" id="Phobius"/>
    </source>
</evidence>
<evidence type="ECO:0000259" key="3">
    <source>
        <dbReference type="Pfam" id="PF01551"/>
    </source>
</evidence>
<dbReference type="SUPFAM" id="SSF51261">
    <property type="entry name" value="Duplicated hybrid motif"/>
    <property type="match status" value="1"/>
</dbReference>
<dbReference type="STRING" id="169679.CSACC_05160"/>
<evidence type="ECO:0000256" key="1">
    <source>
        <dbReference type="SAM" id="MobiDB-lite"/>
    </source>
</evidence>
<feature type="compositionally biased region" description="Basic and acidic residues" evidence="1">
    <location>
        <begin position="77"/>
        <end position="97"/>
    </location>
</feature>
<dbReference type="Proteomes" id="UP000191154">
    <property type="component" value="Unassembled WGS sequence"/>
</dbReference>
<dbReference type="InterPro" id="IPR050570">
    <property type="entry name" value="Cell_wall_metabolism_enzyme"/>
</dbReference>
<dbReference type="InterPro" id="IPR011055">
    <property type="entry name" value="Dup_hybrid_motif"/>
</dbReference>
<dbReference type="RefSeq" id="WP_077865652.1">
    <property type="nucleotide sequence ID" value="NZ_LZYZ01000004.1"/>
</dbReference>
<evidence type="ECO:0000313" key="4">
    <source>
        <dbReference type="EMBL" id="OOM11993.1"/>
    </source>
</evidence>
<dbReference type="AlphaFoldDB" id="A0A1S8N6G8"/>
<accession>A0A1S8N6G8</accession>
<proteinExistence type="predicted"/>
<keyword evidence="2" id="KW-1133">Transmembrane helix</keyword>
<organism evidence="4 5">
    <name type="scientific">Clostridium saccharobutylicum</name>
    <dbReference type="NCBI Taxonomy" id="169679"/>
    <lineage>
        <taxon>Bacteria</taxon>
        <taxon>Bacillati</taxon>
        <taxon>Bacillota</taxon>
        <taxon>Clostridia</taxon>
        <taxon>Eubacteriales</taxon>
        <taxon>Clostridiaceae</taxon>
        <taxon>Clostridium</taxon>
    </lineage>
</organism>
<reference evidence="4 5" key="1">
    <citation type="submission" date="2016-05" db="EMBL/GenBank/DDBJ databases">
        <title>Microbial solvent formation.</title>
        <authorList>
            <person name="Poehlein A."/>
            <person name="Montoya Solano J.D."/>
            <person name="Flitsch S."/>
            <person name="Krabben P."/>
            <person name="Duerre P."/>
            <person name="Daniel R."/>
        </authorList>
    </citation>
    <scope>NUCLEOTIDE SEQUENCE [LARGE SCALE GENOMIC DNA]</scope>
    <source>
        <strain evidence="4 5">L1-8</strain>
    </source>
</reference>
<dbReference type="InterPro" id="IPR016047">
    <property type="entry name" value="M23ase_b-sheet_dom"/>
</dbReference>
<dbReference type="PANTHER" id="PTHR21666">
    <property type="entry name" value="PEPTIDASE-RELATED"/>
    <property type="match status" value="1"/>
</dbReference>
<feature type="region of interest" description="Disordered" evidence="1">
    <location>
        <begin position="69"/>
        <end position="106"/>
    </location>
</feature>
<sequence>MDKNLKNKLKELFSKKGFYIALFLCLCMIVAVGTISYKKLSNKNEVSNSEDINKEITMNVDDNQKTATNEMPNAERAQNDADTSKQSSEKNKTDNSKTQKSTTVATTNNVKFLNPVDGVESRTYTYPKPVKVEDNVFRTIRGVNVDAKIGTDVKAAADGVVDLVENSGVEEGVVVEIKHANGLKTRYGNLDANVSVKQGDKVTANQVIGKVGDTAKVFSQDVFGQFLNLQVIDANGQQVNPEKYFTLKAK</sequence>
<dbReference type="Gene3D" id="2.70.70.10">
    <property type="entry name" value="Glucose Permease (Domain IIA)"/>
    <property type="match status" value="1"/>
</dbReference>